<evidence type="ECO:0000256" key="2">
    <source>
        <dbReference type="SAM" id="Phobius"/>
    </source>
</evidence>
<evidence type="ECO:0000313" key="3">
    <source>
        <dbReference type="EMBL" id="MCP2731533.1"/>
    </source>
</evidence>
<dbReference type="PANTHER" id="PTHR39085:SF1">
    <property type="entry name" value="SLL0924 PROTEIN"/>
    <property type="match status" value="1"/>
</dbReference>
<comment type="caution">
    <text evidence="3">The sequence shown here is derived from an EMBL/GenBank/DDBJ whole genome shotgun (WGS) entry which is preliminary data.</text>
</comment>
<name>A0AAE3KRC7_9CYAN</name>
<feature type="region of interest" description="Disordered" evidence="1">
    <location>
        <begin position="168"/>
        <end position="194"/>
    </location>
</feature>
<proteinExistence type="predicted"/>
<protein>
    <submittedName>
        <fullName evidence="3">Metal-binding protein</fullName>
    </submittedName>
</protein>
<evidence type="ECO:0000256" key="1">
    <source>
        <dbReference type="SAM" id="MobiDB-lite"/>
    </source>
</evidence>
<dbReference type="Pfam" id="PF09988">
    <property type="entry name" value="DUF2227"/>
    <property type="match status" value="1"/>
</dbReference>
<dbReference type="EMBL" id="JAMZMM010000346">
    <property type="protein sequence ID" value="MCP2731533.1"/>
    <property type="molecule type" value="Genomic_DNA"/>
</dbReference>
<feature type="transmembrane region" description="Helical" evidence="2">
    <location>
        <begin position="138"/>
        <end position="157"/>
    </location>
</feature>
<dbReference type="AlphaFoldDB" id="A0AAE3KRC7"/>
<dbReference type="InterPro" id="IPR019250">
    <property type="entry name" value="DUF2227_metal-bd"/>
</dbReference>
<dbReference type="Proteomes" id="UP001204953">
    <property type="component" value="Unassembled WGS sequence"/>
</dbReference>
<feature type="transmembrane region" description="Helical" evidence="2">
    <location>
        <begin position="92"/>
        <end position="118"/>
    </location>
</feature>
<sequence>MPSGRTHDRITLWNLPAVTVLSLFVTKSSELTLIVSGGFLFSGLMLSPDLDLNSLPFKRWGWLRWIWIPYQKLVRHRSIFSHGLVIGTTLRILYLAFWAMVVGGLGVMVIALLGYTPWSWQDLAPQIARSQFQYRQEYIALFLGLELGAIAHIVSDWTTSTYKKLLKGSQKSQRTRKVLPKKKKKTQRQSRHRP</sequence>
<dbReference type="PANTHER" id="PTHR39085">
    <property type="entry name" value="SLL0924 PROTEIN"/>
    <property type="match status" value="1"/>
</dbReference>
<keyword evidence="2" id="KW-1133">Transmembrane helix</keyword>
<keyword evidence="2" id="KW-0812">Transmembrane</keyword>
<feature type="compositionally biased region" description="Basic residues" evidence="1">
    <location>
        <begin position="173"/>
        <end position="194"/>
    </location>
</feature>
<keyword evidence="4" id="KW-1185">Reference proteome</keyword>
<keyword evidence="2" id="KW-0472">Membrane</keyword>
<gene>
    <name evidence="3" type="ORF">NJ959_24195</name>
</gene>
<organism evidence="3 4">
    <name type="scientific">Limnofasciculus baicalensis BBK-W-15</name>
    <dbReference type="NCBI Taxonomy" id="2699891"/>
    <lineage>
        <taxon>Bacteria</taxon>
        <taxon>Bacillati</taxon>
        <taxon>Cyanobacteriota</taxon>
        <taxon>Cyanophyceae</taxon>
        <taxon>Coleofasciculales</taxon>
        <taxon>Coleofasciculaceae</taxon>
        <taxon>Limnofasciculus</taxon>
        <taxon>Limnofasciculus baicalensis</taxon>
    </lineage>
</organism>
<reference evidence="3" key="1">
    <citation type="submission" date="2022-06" db="EMBL/GenBank/DDBJ databases">
        <title>New cyanobacteria of genus Symplocastrum in benthos of Lake Baikal.</title>
        <authorList>
            <person name="Sorokovikova E."/>
            <person name="Tikhonova I."/>
            <person name="Krasnopeev A."/>
            <person name="Evseev P."/>
            <person name="Gladkikh A."/>
            <person name="Belykh O."/>
        </authorList>
    </citation>
    <scope>NUCLEOTIDE SEQUENCE</scope>
    <source>
        <strain evidence="3">BBK-W-15</strain>
    </source>
</reference>
<accession>A0AAE3KRC7</accession>
<evidence type="ECO:0000313" key="4">
    <source>
        <dbReference type="Proteomes" id="UP001204953"/>
    </source>
</evidence>